<evidence type="ECO:0000313" key="2">
    <source>
        <dbReference type="EMBL" id="EDF5516054.1"/>
    </source>
</evidence>
<accession>A0A628V8X7</accession>
<protein>
    <submittedName>
        <fullName evidence="1">DUF2767 family protein</fullName>
    </submittedName>
</protein>
<comment type="caution">
    <text evidence="1">The sequence shown here is derived from an EMBL/GenBank/DDBJ whole genome shotgun (WGS) entry which is preliminary data.</text>
</comment>
<organism evidence="1">
    <name type="scientific">Salmonella enterica</name>
    <name type="common">Salmonella choleraesuis</name>
    <dbReference type="NCBI Taxonomy" id="28901"/>
    <lineage>
        <taxon>Bacteria</taxon>
        <taxon>Pseudomonadati</taxon>
        <taxon>Pseudomonadota</taxon>
        <taxon>Gammaproteobacteria</taxon>
        <taxon>Enterobacterales</taxon>
        <taxon>Enterobacteriaceae</taxon>
        <taxon>Salmonella</taxon>
    </lineage>
</organism>
<gene>
    <name evidence="1" type="ORF">GB848_23750</name>
    <name evidence="2" type="ORF">GB848_24465</name>
</gene>
<dbReference type="EMBL" id="AAMBER010000045">
    <property type="protein sequence ID" value="EDF5516054.1"/>
    <property type="molecule type" value="Genomic_DNA"/>
</dbReference>
<reference evidence="1" key="1">
    <citation type="submission" date="2019-10" db="EMBL/GenBank/DDBJ databases">
        <authorList>
            <consortium name="PulseNet: The National Subtyping Network for Foodborne Disease Surveillance"/>
            <person name="Tarr C.L."/>
            <person name="Trees E."/>
            <person name="Katz L.S."/>
            <person name="Carleton-Romer H.A."/>
            <person name="Stroika S."/>
            <person name="Kucerova Z."/>
            <person name="Roache K.F."/>
            <person name="Sabol A.L."/>
            <person name="Besser J."/>
            <person name="Gerner-Smidt P."/>
        </authorList>
    </citation>
    <scope>NUCLEOTIDE SEQUENCE</scope>
    <source>
        <strain evidence="1">PNUSAS102632</strain>
    </source>
</reference>
<dbReference type="AlphaFoldDB" id="A0A628V8X7"/>
<proteinExistence type="predicted"/>
<sequence>MSVYIDVCRVIGRTVIVLKEAGQPVTQDRIKVMLQMHSEQNSDAYMSNIYATAQDVLTWN</sequence>
<evidence type="ECO:0000313" key="1">
    <source>
        <dbReference type="EMBL" id="EDF5515929.1"/>
    </source>
</evidence>
<name>A0A628V8X7_SALER</name>
<dbReference type="EMBL" id="AAMBER010000031">
    <property type="protein sequence ID" value="EDF5515929.1"/>
    <property type="molecule type" value="Genomic_DNA"/>
</dbReference>